<feature type="transmembrane region" description="Helical" evidence="1">
    <location>
        <begin position="36"/>
        <end position="54"/>
    </location>
</feature>
<evidence type="ECO:0000313" key="4">
    <source>
        <dbReference type="Proteomes" id="UP001156398"/>
    </source>
</evidence>
<feature type="chain" id="PRO_5046508635" evidence="2">
    <location>
        <begin position="27"/>
        <end position="77"/>
    </location>
</feature>
<dbReference type="PROSITE" id="PS51257">
    <property type="entry name" value="PROKAR_LIPOPROTEIN"/>
    <property type="match status" value="1"/>
</dbReference>
<keyword evidence="1" id="KW-1133">Transmembrane helix</keyword>
<evidence type="ECO:0000256" key="2">
    <source>
        <dbReference type="SAM" id="SignalP"/>
    </source>
</evidence>
<dbReference type="Proteomes" id="UP001156398">
    <property type="component" value="Unassembled WGS sequence"/>
</dbReference>
<name>A0ABT6W5W7_9ACTN</name>
<reference evidence="3 4" key="1">
    <citation type="submission" date="2023-05" db="EMBL/GenBank/DDBJ databases">
        <title>Streptantibioticus silvisoli sp. nov., acidotolerant actinomycetes 1 from pine litter.</title>
        <authorList>
            <person name="Swiecimska M."/>
            <person name="Golinska P."/>
            <person name="Sangal V."/>
            <person name="Wachnowicz B."/>
            <person name="Goodfellow M."/>
        </authorList>
    </citation>
    <scope>NUCLEOTIDE SEQUENCE [LARGE SCALE GENOMIC DNA]</scope>
    <source>
        <strain evidence="3 4">SL54</strain>
    </source>
</reference>
<evidence type="ECO:0000256" key="1">
    <source>
        <dbReference type="SAM" id="Phobius"/>
    </source>
</evidence>
<sequence length="77" mass="8172">MTRRRRFELSGLFAGLIFLAVAAAFACDVAGVWHPKPLATVPFVCLGLAVVSVLRAASNRSRRRADSADQADSAGRG</sequence>
<keyword evidence="1" id="KW-0472">Membrane</keyword>
<protein>
    <submittedName>
        <fullName evidence="3">Uncharacterized protein</fullName>
    </submittedName>
</protein>
<keyword evidence="4" id="KW-1185">Reference proteome</keyword>
<accession>A0ABT6W5W7</accession>
<keyword evidence="1" id="KW-0812">Transmembrane</keyword>
<dbReference type="EMBL" id="JAAGKO020000046">
    <property type="protein sequence ID" value="MDI5966148.1"/>
    <property type="molecule type" value="Genomic_DNA"/>
</dbReference>
<proteinExistence type="predicted"/>
<organism evidence="3 4">
    <name type="scientific">Streptantibioticus silvisoli</name>
    <dbReference type="NCBI Taxonomy" id="2705255"/>
    <lineage>
        <taxon>Bacteria</taxon>
        <taxon>Bacillati</taxon>
        <taxon>Actinomycetota</taxon>
        <taxon>Actinomycetes</taxon>
        <taxon>Kitasatosporales</taxon>
        <taxon>Streptomycetaceae</taxon>
        <taxon>Streptantibioticus</taxon>
    </lineage>
</organism>
<comment type="caution">
    <text evidence="3">The sequence shown here is derived from an EMBL/GenBank/DDBJ whole genome shotgun (WGS) entry which is preliminary data.</text>
</comment>
<dbReference type="RefSeq" id="WP_271325236.1">
    <property type="nucleotide sequence ID" value="NZ_JAAGKO020000046.1"/>
</dbReference>
<feature type="signal peptide" evidence="2">
    <location>
        <begin position="1"/>
        <end position="26"/>
    </location>
</feature>
<gene>
    <name evidence="3" type="ORF">POF43_026030</name>
</gene>
<keyword evidence="2" id="KW-0732">Signal</keyword>
<evidence type="ECO:0000313" key="3">
    <source>
        <dbReference type="EMBL" id="MDI5966148.1"/>
    </source>
</evidence>